<proteinExistence type="inferred from homology"/>
<evidence type="ECO:0000256" key="10">
    <source>
        <dbReference type="RuleBase" id="RU363110"/>
    </source>
</evidence>
<name>A0ABQ9F4I4_TEGGR</name>
<dbReference type="PANTHER" id="PTHR12413">
    <property type="entry name" value="DOLICHYL GLYCOSYLTRANSFERASE"/>
    <property type="match status" value="1"/>
</dbReference>
<dbReference type="PANTHER" id="PTHR12413:SF2">
    <property type="entry name" value="DOLICHYL PYROPHOSPHATE GLC1MAN9GLCNAC2 ALPHA-1,3-GLUCOSYLTRANSFERASE-RELATED"/>
    <property type="match status" value="1"/>
</dbReference>
<evidence type="ECO:0000256" key="2">
    <source>
        <dbReference type="ARBA" id="ARBA00004922"/>
    </source>
</evidence>
<protein>
    <recommendedName>
        <fullName evidence="10">Alpha-1,3-glucosyltransferase</fullName>
        <ecNumber evidence="10">2.4.1.-</ecNumber>
    </recommendedName>
</protein>
<dbReference type="Proteomes" id="UP001217089">
    <property type="component" value="Unassembled WGS sequence"/>
</dbReference>
<dbReference type="InterPro" id="IPR004856">
    <property type="entry name" value="Glyco_trans_ALG6/ALG8"/>
</dbReference>
<evidence type="ECO:0000256" key="3">
    <source>
        <dbReference type="ARBA" id="ARBA00008715"/>
    </source>
</evidence>
<sequence>RSTDFEVHRNWLAITHSLPISQWYYEDQSEWTLDYPPLFAWLEYTLSQVAKLFDPNMLVVSNLKYASEATVIFQRLSVIITDFVFIYAERVIESAVWFSLLLNFKHIYLYVAPAYFVYMLRCYCFQSCPNGRLLWRSFSTTRLIMLGVAVVSVFCFSFGPFICMNQLHQVISRLFPFKRGLCHAYWAPNFWALYNIADKGAAVMTGGLVQEFNHVILPTVTPLVTLVTTAVSIIPSMLHLWLSPKGPQSFVRGLVLCAFGSFILLVLDRKKDAQLFLVLSTVGHYSLFPLLFTQAETVSKICLVFLFTLYAFTSLGKIYRFPWQPFSFPLLSVSESLYLVGIIPLEIYNSIIHQHILGFSEKLPFLPLMLTSVYCAIGVTYCWIKFYYLTLTEKPIKHEKSH</sequence>
<comment type="caution">
    <text evidence="10">Lacks conserved residue(s) required for the propagation of feature annotation.</text>
</comment>
<evidence type="ECO:0000256" key="7">
    <source>
        <dbReference type="ARBA" id="ARBA00022824"/>
    </source>
</evidence>
<comment type="caution">
    <text evidence="11">The sequence shown here is derived from an EMBL/GenBank/DDBJ whole genome shotgun (WGS) entry which is preliminary data.</text>
</comment>
<feature type="transmembrane region" description="Helical" evidence="10">
    <location>
        <begin position="250"/>
        <end position="267"/>
    </location>
</feature>
<keyword evidence="7 10" id="KW-0256">Endoplasmic reticulum</keyword>
<reference evidence="11 12" key="1">
    <citation type="submission" date="2022-12" db="EMBL/GenBank/DDBJ databases">
        <title>Chromosome-level genome of Tegillarca granosa.</title>
        <authorList>
            <person name="Kim J."/>
        </authorList>
    </citation>
    <scope>NUCLEOTIDE SEQUENCE [LARGE SCALE GENOMIC DNA]</scope>
    <source>
        <strain evidence="11">Teg-2019</strain>
        <tissue evidence="11">Adductor muscle</tissue>
    </source>
</reference>
<evidence type="ECO:0000256" key="4">
    <source>
        <dbReference type="ARBA" id="ARBA00022676"/>
    </source>
</evidence>
<organism evidence="11 12">
    <name type="scientific">Tegillarca granosa</name>
    <name type="common">Malaysian cockle</name>
    <name type="synonym">Anadara granosa</name>
    <dbReference type="NCBI Taxonomy" id="220873"/>
    <lineage>
        <taxon>Eukaryota</taxon>
        <taxon>Metazoa</taxon>
        <taxon>Spiralia</taxon>
        <taxon>Lophotrochozoa</taxon>
        <taxon>Mollusca</taxon>
        <taxon>Bivalvia</taxon>
        <taxon>Autobranchia</taxon>
        <taxon>Pteriomorphia</taxon>
        <taxon>Arcoida</taxon>
        <taxon>Arcoidea</taxon>
        <taxon>Arcidae</taxon>
        <taxon>Tegillarca</taxon>
    </lineage>
</organism>
<gene>
    <name evidence="11" type="ORF">KUTeg_011325</name>
</gene>
<comment type="subcellular location">
    <subcellularLocation>
        <location evidence="1 10">Endoplasmic reticulum membrane</location>
        <topology evidence="1 10">Multi-pass membrane protein</topology>
    </subcellularLocation>
</comment>
<keyword evidence="8 10" id="KW-1133">Transmembrane helix</keyword>
<keyword evidence="5 10" id="KW-0808">Transferase</keyword>
<feature type="transmembrane region" description="Helical" evidence="10">
    <location>
        <begin position="215"/>
        <end position="238"/>
    </location>
</feature>
<feature type="transmembrane region" description="Helical" evidence="10">
    <location>
        <begin position="143"/>
        <end position="163"/>
    </location>
</feature>
<accession>A0ABQ9F4I4</accession>
<evidence type="ECO:0000256" key="8">
    <source>
        <dbReference type="ARBA" id="ARBA00022989"/>
    </source>
</evidence>
<evidence type="ECO:0000256" key="9">
    <source>
        <dbReference type="ARBA" id="ARBA00023136"/>
    </source>
</evidence>
<evidence type="ECO:0000256" key="6">
    <source>
        <dbReference type="ARBA" id="ARBA00022692"/>
    </source>
</evidence>
<keyword evidence="12" id="KW-1185">Reference proteome</keyword>
<feature type="transmembrane region" description="Helical" evidence="10">
    <location>
        <begin position="326"/>
        <end position="345"/>
    </location>
</feature>
<evidence type="ECO:0000256" key="5">
    <source>
        <dbReference type="ARBA" id="ARBA00022679"/>
    </source>
</evidence>
<keyword evidence="9 10" id="KW-0472">Membrane</keyword>
<evidence type="ECO:0000256" key="1">
    <source>
        <dbReference type="ARBA" id="ARBA00004477"/>
    </source>
</evidence>
<comment type="similarity">
    <text evidence="3 10">Belongs to the ALG6/ALG8 glucosyltransferase family.</text>
</comment>
<evidence type="ECO:0000313" key="11">
    <source>
        <dbReference type="EMBL" id="KAJ8311125.1"/>
    </source>
</evidence>
<dbReference type="EMBL" id="JARBDR010000566">
    <property type="protein sequence ID" value="KAJ8311125.1"/>
    <property type="molecule type" value="Genomic_DNA"/>
</dbReference>
<evidence type="ECO:0000313" key="12">
    <source>
        <dbReference type="Proteomes" id="UP001217089"/>
    </source>
</evidence>
<comment type="pathway">
    <text evidence="2 10">Protein modification; protein glycosylation.</text>
</comment>
<feature type="transmembrane region" description="Helical" evidence="10">
    <location>
        <begin position="298"/>
        <end position="319"/>
    </location>
</feature>
<feature type="non-terminal residue" evidence="11">
    <location>
        <position position="1"/>
    </location>
</feature>
<keyword evidence="6 10" id="KW-0812">Transmembrane</keyword>
<feature type="transmembrane region" description="Helical" evidence="10">
    <location>
        <begin position="365"/>
        <end position="384"/>
    </location>
</feature>
<keyword evidence="4 10" id="KW-0328">Glycosyltransferase</keyword>
<dbReference type="Pfam" id="PF03155">
    <property type="entry name" value="Alg6_Alg8"/>
    <property type="match status" value="1"/>
</dbReference>
<dbReference type="EC" id="2.4.1.-" evidence="10"/>
<feature type="transmembrane region" description="Helical" evidence="10">
    <location>
        <begin position="274"/>
        <end position="292"/>
    </location>
</feature>